<dbReference type="InterPro" id="IPR055100">
    <property type="entry name" value="GNAT_LYC1-like"/>
</dbReference>
<dbReference type="EMBL" id="BPWL01000001">
    <property type="protein sequence ID" value="GJJ06176.1"/>
    <property type="molecule type" value="Genomic_DNA"/>
</dbReference>
<dbReference type="AlphaFoldDB" id="A0AAV4ZZI1"/>
<keyword evidence="3" id="KW-1185">Reference proteome</keyword>
<proteinExistence type="predicted"/>
<dbReference type="Pfam" id="PF22998">
    <property type="entry name" value="GNAT_LYC1-like"/>
    <property type="match status" value="1"/>
</dbReference>
<dbReference type="InterPro" id="IPR053013">
    <property type="entry name" value="LAT"/>
</dbReference>
<dbReference type="Gene3D" id="3.40.630.30">
    <property type="match status" value="1"/>
</dbReference>
<dbReference type="PANTHER" id="PTHR34815">
    <property type="entry name" value="LYSINE ACETYLTRANSFERASE"/>
    <property type="match status" value="1"/>
</dbReference>
<evidence type="ECO:0000259" key="1">
    <source>
        <dbReference type="Pfam" id="PF22998"/>
    </source>
</evidence>
<accession>A0AAV4ZZI1</accession>
<organism evidence="2 3">
    <name type="scientific">Clathrus columnatus</name>
    <dbReference type="NCBI Taxonomy" id="1419009"/>
    <lineage>
        <taxon>Eukaryota</taxon>
        <taxon>Fungi</taxon>
        <taxon>Dikarya</taxon>
        <taxon>Basidiomycota</taxon>
        <taxon>Agaricomycotina</taxon>
        <taxon>Agaricomycetes</taxon>
        <taxon>Phallomycetidae</taxon>
        <taxon>Phallales</taxon>
        <taxon>Clathraceae</taxon>
        <taxon>Clathrus</taxon>
    </lineage>
</organism>
<dbReference type="Proteomes" id="UP001050691">
    <property type="component" value="Unassembled WGS sequence"/>
</dbReference>
<gene>
    <name evidence="2" type="ORF">Clacol_000365</name>
</gene>
<comment type="caution">
    <text evidence="2">The sequence shown here is derived from an EMBL/GenBank/DDBJ whole genome shotgun (WGS) entry which is preliminary data.</text>
</comment>
<evidence type="ECO:0000313" key="3">
    <source>
        <dbReference type="Proteomes" id="UP001050691"/>
    </source>
</evidence>
<dbReference type="PANTHER" id="PTHR34815:SF2">
    <property type="entry name" value="N-ACETYLTRANSFERASE DOMAIN-CONTAINING PROTEIN"/>
    <property type="match status" value="1"/>
</dbReference>
<feature type="domain" description="LYC1 C-terminal" evidence="1">
    <location>
        <begin position="164"/>
        <end position="344"/>
    </location>
</feature>
<sequence length="344" mass="39302">MRNYASWNRGLDLDSYLKREKTVDIYEHAQNGKLRTWVLAPVDNPQTMDFFCACETFQRQALIHRSTSNGHRRVIAYGIAAVFCPQENRNKGYTTHMMRLLHYILAPVDTLDTFPTNWGSPPLQPSGLANASFSALWSVIGTEFYERLGWKAKEHVNTIWPCRETTEHLGRVTWLSEDDCEQLWEDDASYVEEKFLDSSRDESQTTCAFLPNNGLAAFQIRRVKTFLPGSPNLPIPTKWGVKLDDETEPAYATWITDINYSPASLTITRIRISEKAFPILLSAAMEAAKENGCNTVRIWSLDETLKKIAKTLGGSEEQDLECVPSLAWYEPEDTNDVKLFFNER</sequence>
<protein>
    <recommendedName>
        <fullName evidence="1">LYC1 C-terminal domain-containing protein</fullName>
    </recommendedName>
</protein>
<name>A0AAV4ZZI1_9AGAM</name>
<evidence type="ECO:0000313" key="2">
    <source>
        <dbReference type="EMBL" id="GJJ06176.1"/>
    </source>
</evidence>
<reference evidence="2" key="1">
    <citation type="submission" date="2021-10" db="EMBL/GenBank/DDBJ databases">
        <title>De novo Genome Assembly of Clathrus columnatus (Basidiomycota, Fungi) Using Illumina and Nanopore Sequence Data.</title>
        <authorList>
            <person name="Ogiso-Tanaka E."/>
            <person name="Itagaki H."/>
            <person name="Hosoya T."/>
            <person name="Hosaka K."/>
        </authorList>
    </citation>
    <scope>NUCLEOTIDE SEQUENCE</scope>
    <source>
        <strain evidence="2">MO-923</strain>
    </source>
</reference>